<keyword evidence="2" id="KW-0614">Plasmid</keyword>
<dbReference type="OrthoDB" id="132880at2157"/>
<keyword evidence="3" id="KW-1185">Reference proteome</keyword>
<accession>A0A346PK59</accession>
<dbReference type="InterPro" id="IPR007362">
    <property type="entry name" value="DUF429"/>
</dbReference>
<feature type="region of interest" description="Disordered" evidence="1">
    <location>
        <begin position="235"/>
        <end position="269"/>
    </location>
</feature>
<dbReference type="RefSeq" id="WP_117366802.1">
    <property type="nucleotide sequence ID" value="NZ_CP027032.1"/>
</dbReference>
<sequence length="269" mass="30096">MAESRHAVGVDWASGHWLAVEYRNDEYEDITVETSFEALWRTFEEKPDKVLVDVPIGLCDESDDESSERSRECDTLARRVLGSRSSSVFTPPARQAAYEAREEKPHGTVSETNRELVGKGLSIQTYHIAPGIAELDSFLNPDDDEDKKRRRKRVEEAHPEVCFAAFDDSVLEYAKTSAVGVSERLSALENVVDEPGKTFLAISRDLSRHADEFDVTAIDADDVLDAMALAITASADENERQTLPEDPPRDSLGLPMQMVYRSETPFEVE</sequence>
<dbReference type="Proteomes" id="UP000258613">
    <property type="component" value="Plasmid pAArc-Mg-01"/>
</dbReference>
<proteinExistence type="predicted"/>
<name>A0A346PK59_9EURY</name>
<dbReference type="AlphaFoldDB" id="A0A346PK59"/>
<evidence type="ECO:0000313" key="2">
    <source>
        <dbReference type="EMBL" id="AXR79904.1"/>
    </source>
</evidence>
<dbReference type="GeneID" id="37640364"/>
<feature type="compositionally biased region" description="Basic and acidic residues" evidence="1">
    <location>
        <begin position="237"/>
        <end position="249"/>
    </location>
</feature>
<evidence type="ECO:0000256" key="1">
    <source>
        <dbReference type="SAM" id="MobiDB-lite"/>
    </source>
</evidence>
<dbReference type="EMBL" id="CP027032">
    <property type="protein sequence ID" value="AXR79904.1"/>
    <property type="molecule type" value="Genomic_DNA"/>
</dbReference>
<gene>
    <name evidence="2" type="ORF">AArcMg_4079</name>
</gene>
<dbReference type="Pfam" id="PF04250">
    <property type="entry name" value="DUF429"/>
    <property type="match status" value="1"/>
</dbReference>
<protein>
    <submittedName>
        <fullName evidence="2">Nuclease (RNAse H fold)</fullName>
    </submittedName>
</protein>
<reference evidence="2 3" key="1">
    <citation type="submission" date="2018-02" db="EMBL/GenBank/DDBJ databases">
        <title>Phenotypic and genomic properties of facultatively anaerobic sulfur-reducing natronoarchaea from hypersaline soda lakes.</title>
        <authorList>
            <person name="Sorokin D.Y."/>
            <person name="Kublanov I.V."/>
            <person name="Roman P."/>
            <person name="Sinninghe Damste J.S."/>
            <person name="Golyshin P.N."/>
            <person name="Rojo D."/>
            <person name="Ciordia S."/>
            <person name="Mena M.D.C."/>
            <person name="Ferrer M."/>
            <person name="Messina E."/>
            <person name="Smedile F."/>
            <person name="La Spada G."/>
            <person name="La Cono V."/>
            <person name="Yakimov M.M."/>
        </authorList>
    </citation>
    <scope>NUCLEOTIDE SEQUENCE [LARGE SCALE GENOMIC DNA]</scope>
    <source>
        <strain evidence="2 3">AArc-Mg</strain>
        <plasmid evidence="3">paarc-mg-01</plasmid>
    </source>
</reference>
<dbReference type="KEGG" id="nag:AArcMg_4079"/>
<evidence type="ECO:0000313" key="3">
    <source>
        <dbReference type="Proteomes" id="UP000258613"/>
    </source>
</evidence>
<organism evidence="2 3">
    <name type="scientific">Natrarchaeobaculum sulfurireducens</name>
    <dbReference type="NCBI Taxonomy" id="2044521"/>
    <lineage>
        <taxon>Archaea</taxon>
        <taxon>Methanobacteriati</taxon>
        <taxon>Methanobacteriota</taxon>
        <taxon>Stenosarchaea group</taxon>
        <taxon>Halobacteria</taxon>
        <taxon>Halobacteriales</taxon>
        <taxon>Natrialbaceae</taxon>
        <taxon>Natrarchaeobaculum</taxon>
    </lineage>
</organism>
<geneLocation type="plasmid" evidence="3">
    <name>paarc-mg-01</name>
</geneLocation>